<keyword evidence="2" id="KW-1185">Reference proteome</keyword>
<dbReference type="EMBL" id="KN831775">
    <property type="protein sequence ID" value="KIM43640.1"/>
    <property type="molecule type" value="Genomic_DNA"/>
</dbReference>
<accession>A0A0C3C463</accession>
<dbReference type="Proteomes" id="UP000053424">
    <property type="component" value="Unassembled WGS sequence"/>
</dbReference>
<gene>
    <name evidence="1" type="ORF">M413DRAFT_25967</name>
</gene>
<proteinExistence type="predicted"/>
<evidence type="ECO:0000313" key="1">
    <source>
        <dbReference type="EMBL" id="KIM43640.1"/>
    </source>
</evidence>
<sequence length="95" mass="10564">MSSSAIILDNPELAARLAELKTEQQDFLSLVACLPLVLECANQALIYFTAGLSEVFDKLRPDSASAFIPLAIAAIDYCHRFCAYFYAYHCPQFSH</sequence>
<reference evidence="2" key="2">
    <citation type="submission" date="2015-01" db="EMBL/GenBank/DDBJ databases">
        <title>Evolutionary Origins and Diversification of the Mycorrhizal Mutualists.</title>
        <authorList>
            <consortium name="DOE Joint Genome Institute"/>
            <consortium name="Mycorrhizal Genomics Consortium"/>
            <person name="Kohler A."/>
            <person name="Kuo A."/>
            <person name="Nagy L.G."/>
            <person name="Floudas D."/>
            <person name="Copeland A."/>
            <person name="Barry K.W."/>
            <person name="Cichocki N."/>
            <person name="Veneault-Fourrey C."/>
            <person name="LaButti K."/>
            <person name="Lindquist E.A."/>
            <person name="Lipzen A."/>
            <person name="Lundell T."/>
            <person name="Morin E."/>
            <person name="Murat C."/>
            <person name="Riley R."/>
            <person name="Ohm R."/>
            <person name="Sun H."/>
            <person name="Tunlid A."/>
            <person name="Henrissat B."/>
            <person name="Grigoriev I.V."/>
            <person name="Hibbett D.S."/>
            <person name="Martin F."/>
        </authorList>
    </citation>
    <scope>NUCLEOTIDE SEQUENCE [LARGE SCALE GENOMIC DNA]</scope>
    <source>
        <strain evidence="2">h7</strain>
    </source>
</reference>
<evidence type="ECO:0000313" key="2">
    <source>
        <dbReference type="Proteomes" id="UP000053424"/>
    </source>
</evidence>
<name>A0A0C3C463_HEBCY</name>
<dbReference type="AlphaFoldDB" id="A0A0C3C463"/>
<protein>
    <submittedName>
        <fullName evidence="1">Uncharacterized protein</fullName>
    </submittedName>
</protein>
<organism evidence="1 2">
    <name type="scientific">Hebeloma cylindrosporum</name>
    <dbReference type="NCBI Taxonomy" id="76867"/>
    <lineage>
        <taxon>Eukaryota</taxon>
        <taxon>Fungi</taxon>
        <taxon>Dikarya</taxon>
        <taxon>Basidiomycota</taxon>
        <taxon>Agaricomycotina</taxon>
        <taxon>Agaricomycetes</taxon>
        <taxon>Agaricomycetidae</taxon>
        <taxon>Agaricales</taxon>
        <taxon>Agaricineae</taxon>
        <taxon>Hymenogastraceae</taxon>
        <taxon>Hebeloma</taxon>
    </lineage>
</organism>
<reference evidence="1 2" key="1">
    <citation type="submission" date="2014-04" db="EMBL/GenBank/DDBJ databases">
        <authorList>
            <consortium name="DOE Joint Genome Institute"/>
            <person name="Kuo A."/>
            <person name="Gay G."/>
            <person name="Dore J."/>
            <person name="Kohler A."/>
            <person name="Nagy L.G."/>
            <person name="Floudas D."/>
            <person name="Copeland A."/>
            <person name="Barry K.W."/>
            <person name="Cichocki N."/>
            <person name="Veneault-Fourrey C."/>
            <person name="LaButti K."/>
            <person name="Lindquist E.A."/>
            <person name="Lipzen A."/>
            <person name="Lundell T."/>
            <person name="Morin E."/>
            <person name="Murat C."/>
            <person name="Sun H."/>
            <person name="Tunlid A."/>
            <person name="Henrissat B."/>
            <person name="Grigoriev I.V."/>
            <person name="Hibbett D.S."/>
            <person name="Martin F."/>
            <person name="Nordberg H.P."/>
            <person name="Cantor M.N."/>
            <person name="Hua S.X."/>
        </authorList>
    </citation>
    <scope>NUCLEOTIDE SEQUENCE [LARGE SCALE GENOMIC DNA]</scope>
    <source>
        <strain evidence="2">h7</strain>
    </source>
</reference>
<dbReference type="HOGENOM" id="CLU_2373043_0_0_1"/>